<feature type="transmembrane region" description="Helical" evidence="7">
    <location>
        <begin position="162"/>
        <end position="184"/>
    </location>
</feature>
<name>A0A364NFN9_STELY</name>
<evidence type="ECO:0000259" key="8">
    <source>
        <dbReference type="Pfam" id="PF20684"/>
    </source>
</evidence>
<feature type="compositionally biased region" description="Polar residues" evidence="6">
    <location>
        <begin position="273"/>
        <end position="284"/>
    </location>
</feature>
<dbReference type="PANTHER" id="PTHR33048:SF31">
    <property type="entry name" value="INTEGRAL MEMBRANE PROTEIN"/>
    <property type="match status" value="1"/>
</dbReference>
<feature type="transmembrane region" description="Helical" evidence="7">
    <location>
        <begin position="196"/>
        <end position="213"/>
    </location>
</feature>
<dbReference type="GO" id="GO:0016020">
    <property type="term" value="C:membrane"/>
    <property type="evidence" value="ECO:0007669"/>
    <property type="project" value="UniProtKB-SubCell"/>
</dbReference>
<sequence length="434" mass="47636">MAPTSYPMALSALIPLPFDIISTILRFWIRTKRKAWGADDWAMLINLPFWGVSTIATIGMAWSGVGQYDGSLTEYQYSNSLREPWCFTLITIKCSIGFALIRIASGKKWIEYVIYICMVSCFIVMGGTGMYLFFQCMPVQKNWYVAMEGECQPRTIQTTLSYAVAVVSITTDWIFATLPIFLLWDVQLDWRVKGSVMAMLGLGIFASIAPIVRLKFLIGLNDQTRLLENLSDILAWASAEMNVGMFVANLPACHPLLKHLIARFSTWTGTGNSRDFSSPSGHNDNNINGGGNNRSRSTRRRLTGQGAGPGGITSSSKKQWMELEDTARPDSITRNYLGGKSKGTGVETKIYGDLDEYSNGSDDDEDDDGDARDDGSQKRIVGQQQSLDGMHVNVQRDFRVEITSGGGGGGDGDGAGPGVGQRGYVASRTRRADV</sequence>
<evidence type="ECO:0000256" key="1">
    <source>
        <dbReference type="ARBA" id="ARBA00004141"/>
    </source>
</evidence>
<evidence type="ECO:0000256" key="4">
    <source>
        <dbReference type="ARBA" id="ARBA00023136"/>
    </source>
</evidence>
<dbReference type="InterPro" id="IPR052337">
    <property type="entry name" value="SAT4-like"/>
</dbReference>
<dbReference type="Proteomes" id="UP000249619">
    <property type="component" value="Unassembled WGS sequence"/>
</dbReference>
<evidence type="ECO:0000256" key="7">
    <source>
        <dbReference type="SAM" id="Phobius"/>
    </source>
</evidence>
<evidence type="ECO:0000256" key="3">
    <source>
        <dbReference type="ARBA" id="ARBA00022989"/>
    </source>
</evidence>
<feature type="compositionally biased region" description="Gly residues" evidence="6">
    <location>
        <begin position="404"/>
        <end position="421"/>
    </location>
</feature>
<keyword evidence="3 7" id="KW-1133">Transmembrane helix</keyword>
<feature type="compositionally biased region" description="Basic and acidic residues" evidence="6">
    <location>
        <begin position="319"/>
        <end position="328"/>
    </location>
</feature>
<evidence type="ECO:0000256" key="6">
    <source>
        <dbReference type="SAM" id="MobiDB-lite"/>
    </source>
</evidence>
<keyword evidence="10" id="KW-1185">Reference proteome</keyword>
<feature type="compositionally biased region" description="Acidic residues" evidence="6">
    <location>
        <begin position="353"/>
        <end position="371"/>
    </location>
</feature>
<evidence type="ECO:0000256" key="2">
    <source>
        <dbReference type="ARBA" id="ARBA00022692"/>
    </source>
</evidence>
<feature type="region of interest" description="Disordered" evidence="6">
    <location>
        <begin position="273"/>
        <end position="434"/>
    </location>
</feature>
<dbReference type="AlphaFoldDB" id="A0A364NFN9"/>
<feature type="domain" description="Rhodopsin" evidence="8">
    <location>
        <begin position="25"/>
        <end position="258"/>
    </location>
</feature>
<dbReference type="EMBL" id="QGDH01000005">
    <property type="protein sequence ID" value="RAR16080.1"/>
    <property type="molecule type" value="Genomic_DNA"/>
</dbReference>
<protein>
    <submittedName>
        <fullName evidence="9">Cation-transporting atpase 4</fullName>
    </submittedName>
</protein>
<feature type="transmembrane region" description="Helical" evidence="7">
    <location>
        <begin position="85"/>
        <end position="105"/>
    </location>
</feature>
<dbReference type="PANTHER" id="PTHR33048">
    <property type="entry name" value="PTH11-LIKE INTEGRAL MEMBRANE PROTEIN (AFU_ORTHOLOGUE AFUA_5G11245)"/>
    <property type="match status" value="1"/>
</dbReference>
<evidence type="ECO:0000256" key="5">
    <source>
        <dbReference type="ARBA" id="ARBA00038359"/>
    </source>
</evidence>
<organism evidence="9 10">
    <name type="scientific">Stemphylium lycopersici</name>
    <name type="common">Tomato gray leaf spot disease fungus</name>
    <name type="synonym">Thyrospora lycopersici</name>
    <dbReference type="NCBI Taxonomy" id="183478"/>
    <lineage>
        <taxon>Eukaryota</taxon>
        <taxon>Fungi</taxon>
        <taxon>Dikarya</taxon>
        <taxon>Ascomycota</taxon>
        <taxon>Pezizomycotina</taxon>
        <taxon>Dothideomycetes</taxon>
        <taxon>Pleosporomycetidae</taxon>
        <taxon>Pleosporales</taxon>
        <taxon>Pleosporineae</taxon>
        <taxon>Pleosporaceae</taxon>
        <taxon>Stemphylium</taxon>
    </lineage>
</organism>
<evidence type="ECO:0000313" key="9">
    <source>
        <dbReference type="EMBL" id="RAR16080.1"/>
    </source>
</evidence>
<reference evidence="10" key="1">
    <citation type="submission" date="2018-05" db="EMBL/GenBank/DDBJ databases">
        <title>Draft genome sequence of Stemphylium lycopersici strain CIDEFI 213.</title>
        <authorList>
            <person name="Medina R."/>
            <person name="Franco M.E.E."/>
            <person name="Lucentini C.G."/>
            <person name="Saparrat M.C.N."/>
            <person name="Balatti P.A."/>
        </authorList>
    </citation>
    <scope>NUCLEOTIDE SEQUENCE [LARGE SCALE GENOMIC DNA]</scope>
    <source>
        <strain evidence="10">CIDEFI 213</strain>
    </source>
</reference>
<proteinExistence type="inferred from homology"/>
<gene>
    <name evidence="9" type="ORF">DDE83_000437</name>
</gene>
<feature type="transmembrane region" description="Helical" evidence="7">
    <location>
        <begin position="41"/>
        <end position="65"/>
    </location>
</feature>
<dbReference type="InterPro" id="IPR049326">
    <property type="entry name" value="Rhodopsin_dom_fungi"/>
</dbReference>
<evidence type="ECO:0000313" key="10">
    <source>
        <dbReference type="Proteomes" id="UP000249619"/>
    </source>
</evidence>
<dbReference type="Pfam" id="PF20684">
    <property type="entry name" value="Fung_rhodopsin"/>
    <property type="match status" value="1"/>
</dbReference>
<feature type="transmembrane region" description="Helical" evidence="7">
    <location>
        <begin position="112"/>
        <end position="134"/>
    </location>
</feature>
<comment type="caution">
    <text evidence="9">The sequence shown here is derived from an EMBL/GenBank/DDBJ whole genome shotgun (WGS) entry which is preliminary data.</text>
</comment>
<comment type="similarity">
    <text evidence="5">Belongs to the SAT4 family.</text>
</comment>
<keyword evidence="4 7" id="KW-0472">Membrane</keyword>
<comment type="subcellular location">
    <subcellularLocation>
        <location evidence="1">Membrane</location>
        <topology evidence="1">Multi-pass membrane protein</topology>
    </subcellularLocation>
</comment>
<accession>A0A364NFN9</accession>
<feature type="transmembrane region" description="Helical" evidence="7">
    <location>
        <begin position="6"/>
        <end position="29"/>
    </location>
</feature>
<keyword evidence="2 7" id="KW-0812">Transmembrane</keyword>